<evidence type="ECO:0000256" key="1">
    <source>
        <dbReference type="SAM" id="MobiDB-lite"/>
    </source>
</evidence>
<dbReference type="GeneID" id="39589351"/>
<comment type="caution">
    <text evidence="2">The sequence shown here is derived from an EMBL/GenBank/DDBJ whole genome shotgun (WGS) entry which is preliminary data.</text>
</comment>
<feature type="region of interest" description="Disordered" evidence="1">
    <location>
        <begin position="1"/>
        <end position="77"/>
    </location>
</feature>
<accession>A0A427Y627</accession>
<organism evidence="2 3">
    <name type="scientific">Apiotrichum porosum</name>
    <dbReference type="NCBI Taxonomy" id="105984"/>
    <lineage>
        <taxon>Eukaryota</taxon>
        <taxon>Fungi</taxon>
        <taxon>Dikarya</taxon>
        <taxon>Basidiomycota</taxon>
        <taxon>Agaricomycotina</taxon>
        <taxon>Tremellomycetes</taxon>
        <taxon>Trichosporonales</taxon>
        <taxon>Trichosporonaceae</taxon>
        <taxon>Apiotrichum</taxon>
    </lineage>
</organism>
<proteinExistence type="predicted"/>
<keyword evidence="3" id="KW-1185">Reference proteome</keyword>
<evidence type="ECO:0000313" key="2">
    <source>
        <dbReference type="EMBL" id="RSH86541.1"/>
    </source>
</evidence>
<feature type="compositionally biased region" description="Polar residues" evidence="1">
    <location>
        <begin position="43"/>
        <end position="53"/>
    </location>
</feature>
<dbReference type="RefSeq" id="XP_028479326.1">
    <property type="nucleotide sequence ID" value="XM_028620354.1"/>
</dbReference>
<dbReference type="Proteomes" id="UP000279236">
    <property type="component" value="Unassembled WGS sequence"/>
</dbReference>
<dbReference type="AlphaFoldDB" id="A0A427Y627"/>
<evidence type="ECO:0000313" key="3">
    <source>
        <dbReference type="Proteomes" id="UP000279236"/>
    </source>
</evidence>
<name>A0A427Y627_9TREE</name>
<sequence>MPDAESTTALLYAIAGSQPPPSRKTSTDSTSSSTSPKMPFTSFKSQPAAQPSATGAGGNSTDQRRQSWDYAEAHAPGYQATATTATATAQELPAAAGAKQRRPSWVERHLLLGDEDARRALGM</sequence>
<reference evidence="2 3" key="1">
    <citation type="submission" date="2018-11" db="EMBL/GenBank/DDBJ databases">
        <title>Genome sequence of Apiotrichum porosum DSM 27194.</title>
        <authorList>
            <person name="Aliyu H."/>
            <person name="Gorte O."/>
            <person name="Ochsenreither K."/>
        </authorList>
    </citation>
    <scope>NUCLEOTIDE SEQUENCE [LARGE SCALE GENOMIC DNA]</scope>
    <source>
        <strain evidence="2 3">DSM 27194</strain>
    </source>
</reference>
<dbReference type="EMBL" id="RSCE01000002">
    <property type="protein sequence ID" value="RSH86541.1"/>
    <property type="molecule type" value="Genomic_DNA"/>
</dbReference>
<protein>
    <submittedName>
        <fullName evidence="2">Uncharacterized protein</fullName>
    </submittedName>
</protein>
<gene>
    <name evidence="2" type="ORF">EHS24_004808</name>
</gene>
<feature type="compositionally biased region" description="Low complexity" evidence="1">
    <location>
        <begin position="23"/>
        <end position="42"/>
    </location>
</feature>